<name>A0A4S2KXM3_9HYME</name>
<accession>A0A4S2KXM3</accession>
<dbReference type="EMBL" id="QBLH01001127">
    <property type="protein sequence ID" value="TGZ52999.1"/>
    <property type="molecule type" value="Genomic_DNA"/>
</dbReference>
<evidence type="ECO:0000313" key="1">
    <source>
        <dbReference type="EMBL" id="TGZ52999.1"/>
    </source>
</evidence>
<comment type="caution">
    <text evidence="1">The sequence shown here is derived from an EMBL/GenBank/DDBJ whole genome shotgun (WGS) entry which is preliminary data.</text>
</comment>
<organism evidence="1 2">
    <name type="scientific">Temnothorax longispinosus</name>
    <dbReference type="NCBI Taxonomy" id="300112"/>
    <lineage>
        <taxon>Eukaryota</taxon>
        <taxon>Metazoa</taxon>
        <taxon>Ecdysozoa</taxon>
        <taxon>Arthropoda</taxon>
        <taxon>Hexapoda</taxon>
        <taxon>Insecta</taxon>
        <taxon>Pterygota</taxon>
        <taxon>Neoptera</taxon>
        <taxon>Endopterygota</taxon>
        <taxon>Hymenoptera</taxon>
        <taxon>Apocrita</taxon>
        <taxon>Aculeata</taxon>
        <taxon>Formicoidea</taxon>
        <taxon>Formicidae</taxon>
        <taxon>Myrmicinae</taxon>
        <taxon>Temnothorax</taxon>
    </lineage>
</organism>
<evidence type="ECO:0000313" key="2">
    <source>
        <dbReference type="Proteomes" id="UP000310200"/>
    </source>
</evidence>
<proteinExistence type="predicted"/>
<gene>
    <name evidence="1" type="ORF">DBV15_00622</name>
</gene>
<dbReference type="Proteomes" id="UP000310200">
    <property type="component" value="Unassembled WGS sequence"/>
</dbReference>
<dbReference type="AlphaFoldDB" id="A0A4S2KXM3"/>
<protein>
    <submittedName>
        <fullName evidence="1">Uncharacterized protein</fullName>
    </submittedName>
</protein>
<reference evidence="1 2" key="1">
    <citation type="journal article" date="2019" name="Philos. Trans. R. Soc. Lond., B, Biol. Sci.">
        <title>Ant behaviour and brain gene expression of defending hosts depend on the ecological success of the intruding social parasite.</title>
        <authorList>
            <person name="Kaur R."/>
            <person name="Stoldt M."/>
            <person name="Jongepier E."/>
            <person name="Feldmeyer B."/>
            <person name="Menzel F."/>
            <person name="Bornberg-Bauer E."/>
            <person name="Foitzik S."/>
        </authorList>
    </citation>
    <scope>NUCLEOTIDE SEQUENCE [LARGE SCALE GENOMIC DNA]</scope>
    <source>
        <tissue evidence="1">Whole body</tissue>
    </source>
</reference>
<keyword evidence="2" id="KW-1185">Reference proteome</keyword>
<sequence length="73" mass="8385">MRSRLRVWVGRVAVGLHTNPLDIPQPSQRDTAAYSTCATVNVRRYNQSNQLMIRLSDRVATRAPHPELWQATR</sequence>